<evidence type="ECO:0000256" key="5">
    <source>
        <dbReference type="SAM" id="MobiDB-lite"/>
    </source>
</evidence>
<feature type="transmembrane region" description="Helical" evidence="6">
    <location>
        <begin position="412"/>
        <end position="437"/>
    </location>
</feature>
<dbReference type="PANTHER" id="PTHR23291:SF50">
    <property type="entry name" value="PROTEIN LIFEGUARD 4"/>
    <property type="match status" value="1"/>
</dbReference>
<feature type="transmembrane region" description="Helical" evidence="6">
    <location>
        <begin position="483"/>
        <end position="501"/>
    </location>
</feature>
<evidence type="ECO:0000313" key="7">
    <source>
        <dbReference type="EMBL" id="CAE0048765.1"/>
    </source>
</evidence>
<dbReference type="InterPro" id="IPR006214">
    <property type="entry name" value="Bax_inhibitor_1-related"/>
</dbReference>
<dbReference type="AlphaFoldDB" id="A0A7S2ZRA9"/>
<keyword evidence="4 6" id="KW-0472">Membrane</keyword>
<feature type="region of interest" description="Disordered" evidence="5">
    <location>
        <begin position="108"/>
        <end position="149"/>
    </location>
</feature>
<keyword evidence="3 6" id="KW-1133">Transmembrane helix</keyword>
<comment type="subcellular location">
    <subcellularLocation>
        <location evidence="1">Membrane</location>
        <topology evidence="1">Multi-pass membrane protein</topology>
    </subcellularLocation>
</comment>
<dbReference type="Pfam" id="PF01027">
    <property type="entry name" value="Bax1-I"/>
    <property type="match status" value="1"/>
</dbReference>
<evidence type="ECO:0000256" key="2">
    <source>
        <dbReference type="ARBA" id="ARBA00022692"/>
    </source>
</evidence>
<feature type="compositionally biased region" description="Gly residues" evidence="5">
    <location>
        <begin position="11"/>
        <end position="30"/>
    </location>
</feature>
<feature type="transmembrane region" description="Helical" evidence="6">
    <location>
        <begin position="356"/>
        <end position="377"/>
    </location>
</feature>
<evidence type="ECO:0000256" key="1">
    <source>
        <dbReference type="ARBA" id="ARBA00004141"/>
    </source>
</evidence>
<reference evidence="7" key="1">
    <citation type="submission" date="2021-01" db="EMBL/GenBank/DDBJ databases">
        <authorList>
            <person name="Corre E."/>
            <person name="Pelletier E."/>
            <person name="Niang G."/>
            <person name="Scheremetjew M."/>
            <person name="Finn R."/>
            <person name="Kale V."/>
            <person name="Holt S."/>
            <person name="Cochrane G."/>
            <person name="Meng A."/>
            <person name="Brown T."/>
            <person name="Cohen L."/>
        </authorList>
    </citation>
    <scope>NUCLEOTIDE SEQUENCE</scope>
    <source>
        <strain evidence="7">CCMP 769</strain>
    </source>
</reference>
<proteinExistence type="predicted"/>
<protein>
    <submittedName>
        <fullName evidence="7">Uncharacterized protein</fullName>
    </submittedName>
</protein>
<feature type="region of interest" description="Disordered" evidence="5">
    <location>
        <begin position="1"/>
        <end position="75"/>
    </location>
</feature>
<dbReference type="PANTHER" id="PTHR23291">
    <property type="entry name" value="BAX INHIBITOR-RELATED"/>
    <property type="match status" value="1"/>
</dbReference>
<feature type="transmembrane region" description="Helical" evidence="6">
    <location>
        <begin position="295"/>
        <end position="315"/>
    </location>
</feature>
<dbReference type="GO" id="GO:0016020">
    <property type="term" value="C:membrane"/>
    <property type="evidence" value="ECO:0007669"/>
    <property type="project" value="UniProtKB-SubCell"/>
</dbReference>
<keyword evidence="2 6" id="KW-0812">Transmembrane</keyword>
<evidence type="ECO:0000256" key="4">
    <source>
        <dbReference type="ARBA" id="ARBA00023136"/>
    </source>
</evidence>
<gene>
    <name evidence="7" type="ORF">RMAR00112_LOCUS16762</name>
</gene>
<feature type="transmembrane region" description="Helical" evidence="6">
    <location>
        <begin position="383"/>
        <end position="405"/>
    </location>
</feature>
<organism evidence="7">
    <name type="scientific">Rhodosorus marinus</name>
    <dbReference type="NCBI Taxonomy" id="101924"/>
    <lineage>
        <taxon>Eukaryota</taxon>
        <taxon>Rhodophyta</taxon>
        <taxon>Stylonematophyceae</taxon>
        <taxon>Stylonematales</taxon>
        <taxon>Stylonemataceae</taxon>
        <taxon>Rhodosorus</taxon>
    </lineage>
</organism>
<feature type="compositionally biased region" description="Polar residues" evidence="5">
    <location>
        <begin position="111"/>
        <end position="124"/>
    </location>
</feature>
<evidence type="ECO:0000256" key="3">
    <source>
        <dbReference type="ARBA" id="ARBA00022989"/>
    </source>
</evidence>
<feature type="transmembrane region" description="Helical" evidence="6">
    <location>
        <begin position="443"/>
        <end position="462"/>
    </location>
</feature>
<feature type="compositionally biased region" description="Basic and acidic residues" evidence="5">
    <location>
        <begin position="1"/>
        <end position="10"/>
    </location>
</feature>
<name>A0A7S2ZRA9_9RHOD</name>
<sequence>MGEDPQKEGGEIGGADGSGGDSGKPEGAGGYPPLASNYATYNPEADGKGGYPTVDTSTGAQVSGKTGGYDASNQTTGYPVTAGYPVSTGYPETNQTGYPVAVQATGYPPADQTTGYPPADQTTGYPPADQPAGYPPAVQETGYPPVGAGGGYPTEGVATGYPAQAQIYPNYANLGYGDTTAVGTGGYETKEMPGQTAVDPSAYYKDEIAPASGVKDGDLEEKGGVSVKPAGPDGAATGAYFVAAPAEAYTYQQATNTEFGKGAPAPGPVDIESGQPENEVNISNAGVRNAFLRKVFAIVTIQILITTGISLMCIYIQPLREFCADNWWIWLVFFFAAMICLFILQWNRHKHPQNLVWLGIFTVIMSFFVGTICATYADNGYGSAIAYSFVSTLVIFITITAYCWWSKRDFSFLYGFIIAFFIALVVAFIVIWCVDLFGDLSRWAWFGLQIAGALLVTAVLLFDCSQIVNKYPVDEYIQGAISLYVDFINLFLCLLGAFGSAG</sequence>
<evidence type="ECO:0000256" key="6">
    <source>
        <dbReference type="SAM" id="Phobius"/>
    </source>
</evidence>
<feature type="transmembrane region" description="Helical" evidence="6">
    <location>
        <begin position="327"/>
        <end position="344"/>
    </location>
</feature>
<accession>A0A7S2ZRA9</accession>
<feature type="compositionally biased region" description="Polar residues" evidence="5">
    <location>
        <begin position="54"/>
        <end position="64"/>
    </location>
</feature>
<dbReference type="EMBL" id="HBHW01021867">
    <property type="protein sequence ID" value="CAE0048765.1"/>
    <property type="molecule type" value="Transcribed_RNA"/>
</dbReference>